<reference evidence="2 3" key="1">
    <citation type="journal article" date="2003" name="PLoS Biol.">
        <title>The genome sequence of Caenorhabditis briggsae: a platform for comparative genomics.</title>
        <authorList>
            <person name="Stein L.D."/>
            <person name="Bao Z."/>
            <person name="Blasiar D."/>
            <person name="Blumenthal T."/>
            <person name="Brent M.R."/>
            <person name="Chen N."/>
            <person name="Chinwalla A."/>
            <person name="Clarke L."/>
            <person name="Clee C."/>
            <person name="Coghlan A."/>
            <person name="Coulson A."/>
            <person name="D'Eustachio P."/>
            <person name="Fitch D.H."/>
            <person name="Fulton L.A."/>
            <person name="Fulton R.E."/>
            <person name="Griffiths-Jones S."/>
            <person name="Harris T.W."/>
            <person name="Hillier L.W."/>
            <person name="Kamath R."/>
            <person name="Kuwabara P.E."/>
            <person name="Mardis E.R."/>
            <person name="Marra M.A."/>
            <person name="Miner T.L."/>
            <person name="Minx P."/>
            <person name="Mullikin J.C."/>
            <person name="Plumb R.W."/>
            <person name="Rogers J."/>
            <person name="Schein J.E."/>
            <person name="Sohrmann M."/>
            <person name="Spieth J."/>
            <person name="Stajich J.E."/>
            <person name="Wei C."/>
            <person name="Willey D."/>
            <person name="Wilson R.K."/>
            <person name="Durbin R."/>
            <person name="Waterston R.H."/>
        </authorList>
    </citation>
    <scope>NUCLEOTIDE SEQUENCE [LARGE SCALE GENOMIC DNA]</scope>
    <source>
        <strain evidence="2 3">AF16</strain>
    </source>
</reference>
<dbReference type="OMA" id="NTKCMAR"/>
<sequence>MNFTYLYTPKFLSTSLHVMTCIEIPVHIFGVYIILWKTPEAMKSVKRSMFNLHFWSSSLDLTISLFTTPFVLFPAMAGYPLGLLRELGVTTAAQVYLVVSIFAVVGISVLGIFENRFFVLFAENSFWKYSRIPFLLINYILCFLFFIPPYLNIPDQAYAVEVVHNELSESSTNLPFWITNGPVFVLSTNAAYAFISVMLMILFIIGECVIFIFLLAFNTKCMARKIHLSKTTLRIQRKFLNALHVQMYTPLVILIVPLIYVAYSVYFREYNQAINNVCFIMISFHGLASTIIMLLIHRSYREVCMEIFCMKLSYKTTPAMESRRNSFVSHVPKTQLRHDSVIMVSHQITY</sequence>
<dbReference type="GeneID" id="8577934"/>
<protein>
    <submittedName>
        <fullName evidence="2">Protein CBG01167</fullName>
    </submittedName>
</protein>
<name>A8WPQ9_CAEBR</name>
<feature type="transmembrane region" description="Helical" evidence="1">
    <location>
        <begin position="134"/>
        <end position="151"/>
    </location>
</feature>
<accession>A8WPQ9</accession>
<dbReference type="SUPFAM" id="SSF81321">
    <property type="entry name" value="Family A G protein-coupled receptor-like"/>
    <property type="match status" value="1"/>
</dbReference>
<feature type="transmembrane region" description="Helical" evidence="1">
    <location>
        <begin position="93"/>
        <end position="113"/>
    </location>
</feature>
<dbReference type="PANTHER" id="PTHR22941:SF188">
    <property type="entry name" value="SERPENTINE RECEPTOR, CLASS H"/>
    <property type="match status" value="1"/>
</dbReference>
<dbReference type="Pfam" id="PF10318">
    <property type="entry name" value="7TM_GPCR_Srh"/>
    <property type="match status" value="1"/>
</dbReference>
<keyword evidence="1" id="KW-0472">Membrane</keyword>
<dbReference type="InterPro" id="IPR053220">
    <property type="entry name" value="Nematode_rcpt-like_serp_H"/>
</dbReference>
<dbReference type="FunCoup" id="A8WPQ9">
    <property type="interactions" value="2"/>
</dbReference>
<feature type="transmembrane region" description="Helical" evidence="1">
    <location>
        <begin position="239"/>
        <end position="261"/>
    </location>
</feature>
<dbReference type="PANTHER" id="PTHR22941">
    <property type="entry name" value="SERPENTINE RECEPTOR"/>
    <property type="match status" value="1"/>
</dbReference>
<dbReference type="WormBase" id="CBG01167">
    <property type="protein sequence ID" value="CBP24999"/>
    <property type="gene ID" value="WBGene00024439"/>
    <property type="gene designation" value="Cbr-srh-271"/>
</dbReference>
<keyword evidence="1" id="KW-1133">Transmembrane helix</keyword>
<keyword evidence="1" id="KW-0812">Transmembrane</keyword>
<feature type="transmembrane region" description="Helical" evidence="1">
    <location>
        <begin position="57"/>
        <end position="81"/>
    </location>
</feature>
<evidence type="ECO:0000313" key="4">
    <source>
        <dbReference type="WormBase" id="CBG01167"/>
    </source>
</evidence>
<dbReference type="EMBL" id="HE601256">
    <property type="protein sequence ID" value="CAP22466.1"/>
    <property type="molecule type" value="Genomic_DNA"/>
</dbReference>
<feature type="transmembrane region" description="Helical" evidence="1">
    <location>
        <begin position="190"/>
        <end position="218"/>
    </location>
</feature>
<proteinExistence type="predicted"/>
<feature type="transmembrane region" description="Helical" evidence="1">
    <location>
        <begin position="273"/>
        <end position="296"/>
    </location>
</feature>
<reference evidence="2 3" key="2">
    <citation type="journal article" date="2011" name="PLoS Genet.">
        <title>Caenorhabditis briggsae recombinant inbred line genotypes reveal inter-strain incompatibility and the evolution of recombination.</title>
        <authorList>
            <person name="Ross J.A."/>
            <person name="Koboldt D.C."/>
            <person name="Staisch J.E."/>
            <person name="Chamberlin H.M."/>
            <person name="Gupta B.P."/>
            <person name="Miller R.D."/>
            <person name="Baird S.E."/>
            <person name="Haag E.S."/>
        </authorList>
    </citation>
    <scope>NUCLEOTIDE SEQUENCE [LARGE SCALE GENOMIC DNA]</scope>
    <source>
        <strain evidence="2 3">AF16</strain>
    </source>
</reference>
<evidence type="ECO:0000313" key="2">
    <source>
        <dbReference type="EMBL" id="CAP22466.1"/>
    </source>
</evidence>
<dbReference type="RefSeq" id="XP_002635940.1">
    <property type="nucleotide sequence ID" value="XM_002635894.1"/>
</dbReference>
<dbReference type="AlphaFoldDB" id="A8WPQ9"/>
<dbReference type="CTD" id="8577934"/>
<dbReference type="eggNOG" id="ENOG502T0TY">
    <property type="taxonomic scope" value="Eukaryota"/>
</dbReference>
<dbReference type="HOGENOM" id="CLU_042960_1_1_1"/>
<dbReference type="Proteomes" id="UP000008549">
    <property type="component" value="Unassembled WGS sequence"/>
</dbReference>
<gene>
    <name evidence="4" type="primary">srh-271</name>
    <name evidence="2 4" type="ORF">CBG01167</name>
    <name evidence="2" type="ORF">CBG_01167</name>
</gene>
<dbReference type="InterPro" id="IPR019422">
    <property type="entry name" value="7TM_GPCR_serpentine_rcpt_Srh"/>
</dbReference>
<feature type="transmembrane region" description="Helical" evidence="1">
    <location>
        <begin position="16"/>
        <end position="36"/>
    </location>
</feature>
<dbReference type="KEGG" id="cbr:CBG_01167"/>
<dbReference type="InParanoid" id="A8WPQ9"/>
<evidence type="ECO:0000256" key="1">
    <source>
        <dbReference type="SAM" id="Phobius"/>
    </source>
</evidence>
<keyword evidence="3" id="KW-1185">Reference proteome</keyword>
<organism evidence="2 3">
    <name type="scientific">Caenorhabditis briggsae</name>
    <dbReference type="NCBI Taxonomy" id="6238"/>
    <lineage>
        <taxon>Eukaryota</taxon>
        <taxon>Metazoa</taxon>
        <taxon>Ecdysozoa</taxon>
        <taxon>Nematoda</taxon>
        <taxon>Chromadorea</taxon>
        <taxon>Rhabditida</taxon>
        <taxon>Rhabditina</taxon>
        <taxon>Rhabditomorpha</taxon>
        <taxon>Rhabditoidea</taxon>
        <taxon>Rhabditidae</taxon>
        <taxon>Peloderinae</taxon>
        <taxon>Caenorhabditis</taxon>
    </lineage>
</organism>
<evidence type="ECO:0000313" key="3">
    <source>
        <dbReference type="Proteomes" id="UP000008549"/>
    </source>
</evidence>